<dbReference type="Pfam" id="PF02902">
    <property type="entry name" value="Peptidase_C48"/>
    <property type="match status" value="1"/>
</dbReference>
<dbReference type="InterPro" id="IPR003653">
    <property type="entry name" value="Peptidase_C48_C"/>
</dbReference>
<dbReference type="GO" id="GO:0016926">
    <property type="term" value="P:protein desumoylation"/>
    <property type="evidence" value="ECO:0007669"/>
    <property type="project" value="UniProtKB-ARBA"/>
</dbReference>
<name>A0A7N0ZSF6_KALFE</name>
<dbReference type="InterPro" id="IPR038765">
    <property type="entry name" value="Papain-like_cys_pep_sf"/>
</dbReference>
<evidence type="ECO:0000313" key="8">
    <source>
        <dbReference type="Proteomes" id="UP000594263"/>
    </source>
</evidence>
<dbReference type="PROSITE" id="PS50600">
    <property type="entry name" value="ULP_PROTEASE"/>
    <property type="match status" value="1"/>
</dbReference>
<dbReference type="GO" id="GO:0008234">
    <property type="term" value="F:cysteine-type peptidase activity"/>
    <property type="evidence" value="ECO:0007669"/>
    <property type="project" value="UniProtKB-KW"/>
</dbReference>
<evidence type="ECO:0000256" key="3">
    <source>
        <dbReference type="ARBA" id="ARBA00022801"/>
    </source>
</evidence>
<dbReference type="Proteomes" id="UP000594263">
    <property type="component" value="Unplaced"/>
</dbReference>
<evidence type="ECO:0000256" key="5">
    <source>
        <dbReference type="SAM" id="MobiDB-lite"/>
    </source>
</evidence>
<feature type="region of interest" description="Disordered" evidence="5">
    <location>
        <begin position="20"/>
        <end position="87"/>
    </location>
</feature>
<dbReference type="AlphaFoldDB" id="A0A7N0ZSF6"/>
<comment type="similarity">
    <text evidence="1">Belongs to the peptidase C48 family.</text>
</comment>
<dbReference type="Gene3D" id="3.30.310.130">
    <property type="entry name" value="Ubiquitin-related"/>
    <property type="match status" value="1"/>
</dbReference>
<dbReference type="EnsemblPlants" id="Kaladp0024s0754.1.v1.1">
    <property type="protein sequence ID" value="Kaladp0024s0754.1.v1.1"/>
    <property type="gene ID" value="Kaladp0024s0754.v1.1"/>
</dbReference>
<dbReference type="Gramene" id="Kaladp0024s0754.1.v1.1">
    <property type="protein sequence ID" value="Kaladp0024s0754.1.v1.1"/>
    <property type="gene ID" value="Kaladp0024s0754.v1.1"/>
</dbReference>
<evidence type="ECO:0000256" key="2">
    <source>
        <dbReference type="ARBA" id="ARBA00022670"/>
    </source>
</evidence>
<dbReference type="SUPFAM" id="SSF54001">
    <property type="entry name" value="Cysteine proteinases"/>
    <property type="match status" value="1"/>
</dbReference>
<feature type="compositionally biased region" description="Polar residues" evidence="5">
    <location>
        <begin position="50"/>
        <end position="67"/>
    </location>
</feature>
<dbReference type="GO" id="GO:0006508">
    <property type="term" value="P:proteolysis"/>
    <property type="evidence" value="ECO:0007669"/>
    <property type="project" value="UniProtKB-KW"/>
</dbReference>
<feature type="domain" description="Ubiquitin-like protease family profile" evidence="6">
    <location>
        <begin position="167"/>
        <end position="361"/>
    </location>
</feature>
<sequence length="415" mass="48601">MTHLCADFLMFFLKLSDSRKSKSCNQPKRKPNGLSISQEEPTSRDMPFQCPTSLASSKSDRTPVNTNRMRDISALSQSQRSLPARLMKKAEAPPSINLFQVREKQGKTVVCLDDDDEDADNLREDDNSSSAEEDILFDDMPHQLRNLKERFQGSKISYPSRDDPTSVDVNFEDIDCLDPQEYLSSPIMDFYIRYLQLHYLQQPDSPTFRSRCDFHFFNTYFYSKLTEAVSGKGYDVDDTAFTKFRRWWKGTNIFRKAYILLPIYEEKHWSLIIICIPDRDKETGPIMLHLDSLGFHHSPSIFESIRRFIREEWDHLTLEGAGSDLPWGNLPRRIEEKKITVPQQKNDYDCGLFVLYFIERFIAEAPARLCRKDLQMFGRRWFRPSEASALRTKIRRLLVKEFESSQQVKQDQVHV</sequence>
<accession>A0A7N0ZSF6</accession>
<dbReference type="PANTHER" id="PTHR46915:SF2">
    <property type="entry name" value="UBIQUITIN-LIKE PROTEASE 4"/>
    <property type="match status" value="1"/>
</dbReference>
<evidence type="ECO:0000313" key="7">
    <source>
        <dbReference type="EnsemblPlants" id="Kaladp0024s0754.1.v1.1"/>
    </source>
</evidence>
<proteinExistence type="inferred from homology"/>
<dbReference type="OMA" id="IFMTEKR"/>
<organism evidence="7 8">
    <name type="scientific">Kalanchoe fedtschenkoi</name>
    <name type="common">Lavender scallops</name>
    <name type="synonym">South American air plant</name>
    <dbReference type="NCBI Taxonomy" id="63787"/>
    <lineage>
        <taxon>Eukaryota</taxon>
        <taxon>Viridiplantae</taxon>
        <taxon>Streptophyta</taxon>
        <taxon>Embryophyta</taxon>
        <taxon>Tracheophyta</taxon>
        <taxon>Spermatophyta</taxon>
        <taxon>Magnoliopsida</taxon>
        <taxon>eudicotyledons</taxon>
        <taxon>Gunneridae</taxon>
        <taxon>Pentapetalae</taxon>
        <taxon>Saxifragales</taxon>
        <taxon>Crassulaceae</taxon>
        <taxon>Kalanchoe</taxon>
    </lineage>
</organism>
<evidence type="ECO:0000259" key="6">
    <source>
        <dbReference type="PROSITE" id="PS50600"/>
    </source>
</evidence>
<protein>
    <recommendedName>
        <fullName evidence="6">Ubiquitin-like protease family profile domain-containing protein</fullName>
    </recommendedName>
</protein>
<keyword evidence="2" id="KW-0645">Protease</keyword>
<dbReference type="Gene3D" id="1.10.418.20">
    <property type="match status" value="1"/>
</dbReference>
<keyword evidence="3" id="KW-0378">Hydrolase</keyword>
<reference evidence="7" key="1">
    <citation type="submission" date="2021-01" db="UniProtKB">
        <authorList>
            <consortium name="EnsemblPlants"/>
        </authorList>
    </citation>
    <scope>IDENTIFICATION</scope>
</reference>
<keyword evidence="4" id="KW-0788">Thiol protease</keyword>
<evidence type="ECO:0000256" key="1">
    <source>
        <dbReference type="ARBA" id="ARBA00005234"/>
    </source>
</evidence>
<keyword evidence="8" id="KW-1185">Reference proteome</keyword>
<dbReference type="PANTHER" id="PTHR46915">
    <property type="entry name" value="UBIQUITIN-LIKE PROTEASE 4-RELATED"/>
    <property type="match status" value="1"/>
</dbReference>
<evidence type="ECO:0000256" key="4">
    <source>
        <dbReference type="ARBA" id="ARBA00022807"/>
    </source>
</evidence>